<feature type="transmembrane region" description="Helical" evidence="1">
    <location>
        <begin position="46"/>
        <end position="66"/>
    </location>
</feature>
<accession>A0A931J660</accession>
<keyword evidence="1" id="KW-0812">Transmembrane</keyword>
<name>A0A931J660_9BURK</name>
<evidence type="ECO:0000313" key="2">
    <source>
        <dbReference type="EMBL" id="MBH9578981.1"/>
    </source>
</evidence>
<keyword evidence="1" id="KW-0472">Membrane</keyword>
<dbReference type="AlphaFoldDB" id="A0A931J660"/>
<reference evidence="2" key="1">
    <citation type="submission" date="2020-12" db="EMBL/GenBank/DDBJ databases">
        <title>The genome sequence of Inhella sp. 1Y17.</title>
        <authorList>
            <person name="Liu Y."/>
        </authorList>
    </citation>
    <scope>NUCLEOTIDE SEQUENCE</scope>
    <source>
        <strain evidence="2">1Y17</strain>
    </source>
</reference>
<dbReference type="Proteomes" id="UP000613266">
    <property type="component" value="Unassembled WGS sequence"/>
</dbReference>
<feature type="transmembrane region" description="Helical" evidence="1">
    <location>
        <begin position="73"/>
        <end position="96"/>
    </location>
</feature>
<dbReference type="EMBL" id="JAEDAK010000016">
    <property type="protein sequence ID" value="MBH9578981.1"/>
    <property type="molecule type" value="Genomic_DNA"/>
</dbReference>
<evidence type="ECO:0000313" key="3">
    <source>
        <dbReference type="Proteomes" id="UP000613266"/>
    </source>
</evidence>
<sequence>MRPLRRDGPRLALVLVWLGTAAASLWDGGRAGQQLLLASGVAALPALGLVWAGALWDAAIGLALALHPRKRVYALALAGMLLMTLLATALQPALWLDPLGPLLKNLAIAALLLQGLHKP</sequence>
<proteinExistence type="predicted"/>
<keyword evidence="1" id="KW-1133">Transmembrane helix</keyword>
<gene>
    <name evidence="2" type="ORF">I7X39_18985</name>
</gene>
<dbReference type="InterPro" id="IPR025695">
    <property type="entry name" value="DoxX-like"/>
</dbReference>
<keyword evidence="3" id="KW-1185">Reference proteome</keyword>
<organism evidence="2 3">
    <name type="scientific">Inhella proteolytica</name>
    <dbReference type="NCBI Taxonomy" id="2795029"/>
    <lineage>
        <taxon>Bacteria</taxon>
        <taxon>Pseudomonadati</taxon>
        <taxon>Pseudomonadota</taxon>
        <taxon>Betaproteobacteria</taxon>
        <taxon>Burkholderiales</taxon>
        <taxon>Sphaerotilaceae</taxon>
        <taxon>Inhella</taxon>
    </lineage>
</organism>
<protein>
    <submittedName>
        <fullName evidence="2">Epimerase</fullName>
    </submittedName>
</protein>
<evidence type="ECO:0000256" key="1">
    <source>
        <dbReference type="SAM" id="Phobius"/>
    </source>
</evidence>
<dbReference type="Pfam" id="PF13781">
    <property type="entry name" value="DoxX_3"/>
    <property type="match status" value="1"/>
</dbReference>
<comment type="caution">
    <text evidence="2">The sequence shown here is derived from an EMBL/GenBank/DDBJ whole genome shotgun (WGS) entry which is preliminary data.</text>
</comment>
<dbReference type="RefSeq" id="WP_198112746.1">
    <property type="nucleotide sequence ID" value="NZ_JAEDAK010000016.1"/>
</dbReference>